<accession>A0A6G9YD04</accession>
<dbReference type="SUPFAM" id="SSF56112">
    <property type="entry name" value="Protein kinase-like (PK-like)"/>
    <property type="match status" value="1"/>
</dbReference>
<dbReference type="PIRSF" id="PIRSF000707">
    <property type="entry name" value="Hygromycin-B_kinase"/>
    <property type="match status" value="1"/>
</dbReference>
<keyword evidence="3" id="KW-1185">Reference proteome</keyword>
<name>A0A6G9YD04_9NOCA</name>
<dbReference type="RefSeq" id="WP_203217573.1">
    <property type="nucleotide sequence ID" value="NZ_CP046172.1"/>
</dbReference>
<evidence type="ECO:0000313" key="2">
    <source>
        <dbReference type="EMBL" id="QIS11101.1"/>
    </source>
</evidence>
<dbReference type="InterPro" id="IPR011009">
    <property type="entry name" value="Kinase-like_dom_sf"/>
</dbReference>
<evidence type="ECO:0000259" key="1">
    <source>
        <dbReference type="Pfam" id="PF01636"/>
    </source>
</evidence>
<proteinExistence type="predicted"/>
<gene>
    <name evidence="2" type="ORF">F5544_16105</name>
</gene>
<protein>
    <submittedName>
        <fullName evidence="2">Phosphotransferase</fullName>
    </submittedName>
</protein>
<feature type="domain" description="Aminoglycoside phosphotransferase" evidence="1">
    <location>
        <begin position="58"/>
        <end position="277"/>
    </location>
</feature>
<dbReference type="KEGG" id="nah:F5544_16105"/>
<organism evidence="2 3">
    <name type="scientific">Nocardia arthritidis</name>
    <dbReference type="NCBI Taxonomy" id="228602"/>
    <lineage>
        <taxon>Bacteria</taxon>
        <taxon>Bacillati</taxon>
        <taxon>Actinomycetota</taxon>
        <taxon>Actinomycetes</taxon>
        <taxon>Mycobacteriales</taxon>
        <taxon>Nocardiaceae</taxon>
        <taxon>Nocardia</taxon>
    </lineage>
</organism>
<dbReference type="Gene3D" id="3.90.1200.10">
    <property type="match status" value="1"/>
</dbReference>
<sequence>MLPDLSELNSDAAYAARRNDIELWAPWARHALASVGLPQPRTLTVPGPSTNPVVVGDNGMVVKFFGPYWSGPESLVSETEAYRVLGGQPLPVPRLLARGELLPGESGWHWPFLVTSAVAGRPWRQVLATAGRATALRLARSAGELLVGLRAVPLVETGVLGYDAPEFAEMLRPRRSATVADHRGWGYLSPELLAAVEGFLPDVDDLIDGAAPVFVHGDLNADNLFADPERGEITGLIDFNDVYAGDFRYSLVQLHLNAFRADRELLGVALAAAEFEVTPEFPRAMLAFTFLHDFEVLEEVPFDLTGITDIDELAETLWGVH</sequence>
<dbReference type="EMBL" id="CP046172">
    <property type="protein sequence ID" value="QIS11101.1"/>
    <property type="molecule type" value="Genomic_DNA"/>
</dbReference>
<keyword evidence="2" id="KW-0808">Transferase</keyword>
<dbReference type="Pfam" id="PF01636">
    <property type="entry name" value="APH"/>
    <property type="match status" value="1"/>
</dbReference>
<dbReference type="PANTHER" id="PTHR21310">
    <property type="entry name" value="AMINOGLYCOSIDE PHOSPHOTRANSFERASE-RELATED-RELATED"/>
    <property type="match status" value="1"/>
</dbReference>
<dbReference type="AlphaFoldDB" id="A0A6G9YD04"/>
<dbReference type="Proteomes" id="UP000503540">
    <property type="component" value="Chromosome"/>
</dbReference>
<evidence type="ECO:0000313" key="3">
    <source>
        <dbReference type="Proteomes" id="UP000503540"/>
    </source>
</evidence>
<dbReference type="InterPro" id="IPR016259">
    <property type="entry name" value="Hygromycin-B_Kinase"/>
</dbReference>
<dbReference type="InterPro" id="IPR002575">
    <property type="entry name" value="Aminoglycoside_PTrfase"/>
</dbReference>
<dbReference type="GO" id="GO:0016740">
    <property type="term" value="F:transferase activity"/>
    <property type="evidence" value="ECO:0007669"/>
    <property type="project" value="UniProtKB-KW"/>
</dbReference>
<dbReference type="PANTHER" id="PTHR21310:SF15">
    <property type="entry name" value="AMINOGLYCOSIDE PHOSPHOTRANSFERASE DOMAIN-CONTAINING PROTEIN"/>
    <property type="match status" value="1"/>
</dbReference>
<reference evidence="2 3" key="1">
    <citation type="journal article" date="2019" name="ACS Chem. Biol.">
        <title>Identification and Mobilization of a Cryptic Antibiotic Biosynthesis Gene Locus from a Human-Pathogenic Nocardia Isolate.</title>
        <authorList>
            <person name="Herisse M."/>
            <person name="Ishida K."/>
            <person name="Porter J.L."/>
            <person name="Howden B."/>
            <person name="Hertweck C."/>
            <person name="Stinear T.P."/>
            <person name="Pidot S.J."/>
        </authorList>
    </citation>
    <scope>NUCLEOTIDE SEQUENCE [LARGE SCALE GENOMIC DNA]</scope>
    <source>
        <strain evidence="2 3">AUSMDU00012717</strain>
    </source>
</reference>
<dbReference type="InterPro" id="IPR051678">
    <property type="entry name" value="AGP_Transferase"/>
</dbReference>